<dbReference type="PIRSF" id="PIRSF028177">
    <property type="entry name" value="Polyketide_synth_Omtfrase_TcmP"/>
    <property type="match status" value="1"/>
</dbReference>
<keyword evidence="1" id="KW-0489">Methyltransferase</keyword>
<reference evidence="3" key="1">
    <citation type="submission" date="2014-03" db="EMBL/GenBank/DDBJ databases">
        <title>Draft Genome Sequence of Mycobacterium cosmeticum DSM 44829.</title>
        <authorList>
            <person name="Croce O."/>
            <person name="Robert C."/>
            <person name="Raoult D."/>
            <person name="Drancourt M."/>
        </authorList>
    </citation>
    <scope>NUCLEOTIDE SEQUENCE [LARGE SCALE GENOMIC DNA]</scope>
    <source>
        <strain evidence="3">DSM 44829</strain>
    </source>
</reference>
<gene>
    <name evidence="3" type="ORF">BN977_03767</name>
</gene>
<evidence type="ECO:0000313" key="3">
    <source>
        <dbReference type="EMBL" id="CDO08947.1"/>
    </source>
</evidence>
<dbReference type="PANTHER" id="PTHR43619:SF2">
    <property type="entry name" value="S-ADENOSYL-L-METHIONINE-DEPENDENT METHYLTRANSFERASES SUPERFAMILY PROTEIN"/>
    <property type="match status" value="1"/>
</dbReference>
<accession>W9B1A1</accession>
<protein>
    <submittedName>
        <fullName evidence="3">O-methyltransferase involved in polyketide biosynthesis</fullName>
    </submittedName>
</protein>
<keyword evidence="2" id="KW-0808">Transferase</keyword>
<dbReference type="EMBL" id="CCBB010000002">
    <property type="protein sequence ID" value="CDO08947.1"/>
    <property type="molecule type" value="Genomic_DNA"/>
</dbReference>
<dbReference type="Gene3D" id="3.40.50.150">
    <property type="entry name" value="Vaccinia Virus protein VP39"/>
    <property type="match status" value="1"/>
</dbReference>
<sequence>MSVHGTGGARWARNRKGLNDLGEMFNPRSGVEFAAMGVDTTELSPVEQTALLTVYARALDSRRPQPILGDTLADEVVGKIDYDFAGLGVQTGVVCQTALRAKMLDDRIRDFVGRHPDAVVVDLGAGLDSGFYRVSPPPSVDWYNVDLPGILAVRAEVLPAHPQVRRVPVSLADNRWAESIPGDRPAMLVADGLFAFLPEHTIVDVFRRLTERFRSGELAFNDYGGIGLASRVAIKLAPQKMFKDVGTQWGYAGFKDARHPQTWNPRIRLIEEASLAHQPEVDLFPGWIRVATKLMGRTRSGARKARILRYAF</sequence>
<dbReference type="GO" id="GO:0032259">
    <property type="term" value="P:methylation"/>
    <property type="evidence" value="ECO:0007669"/>
    <property type="project" value="UniProtKB-KW"/>
</dbReference>
<reference evidence="3" key="2">
    <citation type="submission" date="2014-03" db="EMBL/GenBank/DDBJ databases">
        <authorList>
            <person name="Urmite Genomes"/>
        </authorList>
    </citation>
    <scope>NUCLEOTIDE SEQUENCE</scope>
    <source>
        <strain evidence="3">DSM 44829</strain>
    </source>
</reference>
<dbReference type="PANTHER" id="PTHR43619">
    <property type="entry name" value="S-ADENOSYL-L-METHIONINE-DEPENDENT METHYLTRANSFERASE YKTD-RELATED"/>
    <property type="match status" value="1"/>
</dbReference>
<dbReference type="STRING" id="258533.BN977_03767"/>
<keyword evidence="4" id="KW-1185">Reference proteome</keyword>
<dbReference type="Proteomes" id="UP000028870">
    <property type="component" value="Unassembled WGS sequence"/>
</dbReference>
<evidence type="ECO:0000256" key="1">
    <source>
        <dbReference type="ARBA" id="ARBA00022603"/>
    </source>
</evidence>
<dbReference type="InterPro" id="IPR007213">
    <property type="entry name" value="Ppm1/Ppm2/Tcmp"/>
</dbReference>
<name>W9B1A1_MYCCO</name>
<dbReference type="eggNOG" id="COG3315">
    <property type="taxonomic scope" value="Bacteria"/>
</dbReference>
<dbReference type="AlphaFoldDB" id="W9B1A1"/>
<dbReference type="SUPFAM" id="SSF53335">
    <property type="entry name" value="S-adenosyl-L-methionine-dependent methyltransferases"/>
    <property type="match status" value="1"/>
</dbReference>
<evidence type="ECO:0000256" key="2">
    <source>
        <dbReference type="ARBA" id="ARBA00022679"/>
    </source>
</evidence>
<evidence type="ECO:0000313" key="4">
    <source>
        <dbReference type="Proteomes" id="UP000028870"/>
    </source>
</evidence>
<comment type="caution">
    <text evidence="3">The sequence shown here is derived from an EMBL/GenBank/DDBJ whole genome shotgun (WGS) entry which is preliminary data.</text>
</comment>
<dbReference type="GO" id="GO:0008168">
    <property type="term" value="F:methyltransferase activity"/>
    <property type="evidence" value="ECO:0007669"/>
    <property type="project" value="UniProtKB-KW"/>
</dbReference>
<proteinExistence type="predicted"/>
<dbReference type="Pfam" id="PF04072">
    <property type="entry name" value="LCM"/>
    <property type="match status" value="1"/>
</dbReference>
<dbReference type="InterPro" id="IPR029063">
    <property type="entry name" value="SAM-dependent_MTases_sf"/>
</dbReference>
<dbReference type="InterPro" id="IPR016874">
    <property type="entry name" value="TcmP-like"/>
</dbReference>
<organism evidence="3 4">
    <name type="scientific">Mycolicibacterium cosmeticum</name>
    <dbReference type="NCBI Taxonomy" id="258533"/>
    <lineage>
        <taxon>Bacteria</taxon>
        <taxon>Bacillati</taxon>
        <taxon>Actinomycetota</taxon>
        <taxon>Actinomycetes</taxon>
        <taxon>Mycobacteriales</taxon>
        <taxon>Mycobacteriaceae</taxon>
        <taxon>Mycolicibacterium</taxon>
    </lineage>
</organism>